<comment type="subcellular location">
    <subcellularLocation>
        <location evidence="1">Cell envelope</location>
    </subcellularLocation>
</comment>
<evidence type="ECO:0000313" key="8">
    <source>
        <dbReference type="Proteomes" id="UP000069632"/>
    </source>
</evidence>
<dbReference type="InterPro" id="IPR018313">
    <property type="entry name" value="SBP_3_CS"/>
</dbReference>
<feature type="domain" description="Solute-binding protein family 3/N-terminal" evidence="6">
    <location>
        <begin position="45"/>
        <end position="267"/>
    </location>
</feature>
<dbReference type="Proteomes" id="UP000069632">
    <property type="component" value="Unassembled WGS sequence"/>
</dbReference>
<dbReference type="OrthoDB" id="368476at2"/>
<evidence type="ECO:0000256" key="3">
    <source>
        <dbReference type="ARBA" id="ARBA00022729"/>
    </source>
</evidence>
<organism evidence="7 8">
    <name type="scientific">Campylobacter geochelonis</name>
    <dbReference type="NCBI Taxonomy" id="1780362"/>
    <lineage>
        <taxon>Bacteria</taxon>
        <taxon>Pseudomonadati</taxon>
        <taxon>Campylobacterota</taxon>
        <taxon>Epsilonproteobacteria</taxon>
        <taxon>Campylobacterales</taxon>
        <taxon>Campylobacteraceae</taxon>
        <taxon>Campylobacter</taxon>
    </lineage>
</organism>
<dbReference type="InterPro" id="IPR001638">
    <property type="entry name" value="Solute-binding_3/MltF_N"/>
</dbReference>
<dbReference type="PANTHER" id="PTHR35936:SF17">
    <property type="entry name" value="ARGININE-BINDING EXTRACELLULAR PROTEIN ARTP"/>
    <property type="match status" value="1"/>
</dbReference>
<evidence type="ECO:0000256" key="5">
    <source>
        <dbReference type="SAM" id="SignalP"/>
    </source>
</evidence>
<dbReference type="PROSITE" id="PS01039">
    <property type="entry name" value="SBP_BACTERIAL_3"/>
    <property type="match status" value="1"/>
</dbReference>
<dbReference type="SMART" id="SM00062">
    <property type="entry name" value="PBPb"/>
    <property type="match status" value="1"/>
</dbReference>
<keyword evidence="8" id="KW-1185">Reference proteome</keyword>
<evidence type="ECO:0000259" key="6">
    <source>
        <dbReference type="SMART" id="SM00062"/>
    </source>
</evidence>
<evidence type="ECO:0000256" key="4">
    <source>
        <dbReference type="RuleBase" id="RU003744"/>
    </source>
</evidence>
<sequence>MESFIRIFFNKVAKFFSKFWLFIAFACCFQTASANDLDTIRQNGVLRVGVLESYLPFSKVEDGNFRGFEIELAKALANEIFQNSNGKIQFVPTKFPQRTTFLQENKVDATIALFPVTEEAKHVVDFSMPYLTVATGILSKKSDNIKSINDFRGKKIALQKNTVAESLLEKKGFDSKDFVYVNWFKDCYKAVKDGTAGVCAGDNIAVLAYPIMDSSMEVPLRQLGELTFIGVGVSKGNDSLRSAIDAALIKLSKNGFFKKAYNETFEPFYKGAAEKKYFLLDDLYSMFG</sequence>
<evidence type="ECO:0000313" key="7">
    <source>
        <dbReference type="EMBL" id="CZE46914.1"/>
    </source>
</evidence>
<accession>A0A128EML8</accession>
<dbReference type="PANTHER" id="PTHR35936">
    <property type="entry name" value="MEMBRANE-BOUND LYTIC MUREIN TRANSGLYCOSYLASE F"/>
    <property type="match status" value="1"/>
</dbReference>
<dbReference type="EMBL" id="FIZP01000001">
    <property type="protein sequence ID" value="CZE46914.1"/>
    <property type="molecule type" value="Genomic_DNA"/>
</dbReference>
<evidence type="ECO:0000256" key="2">
    <source>
        <dbReference type="ARBA" id="ARBA00010333"/>
    </source>
</evidence>
<dbReference type="RefSeq" id="WP_082255607.1">
    <property type="nucleotide sequence ID" value="NZ_CP053844.1"/>
</dbReference>
<feature type="chain" id="PRO_5007281561" evidence="5">
    <location>
        <begin position="35"/>
        <end position="288"/>
    </location>
</feature>
<evidence type="ECO:0000256" key="1">
    <source>
        <dbReference type="ARBA" id="ARBA00004196"/>
    </source>
</evidence>
<reference evidence="7 8" key="1">
    <citation type="submission" date="2016-02" db="EMBL/GenBank/DDBJ databases">
        <authorList>
            <consortium name="Pathogen Informatics"/>
        </authorList>
    </citation>
    <scope>NUCLEOTIDE SEQUENCE [LARGE SCALE GENOMIC DNA]</scope>
    <source>
        <strain evidence="7 8">RC20</strain>
    </source>
</reference>
<protein>
    <submittedName>
        <fullName evidence="7">Amino acid</fullName>
    </submittedName>
</protein>
<feature type="signal peptide" evidence="5">
    <location>
        <begin position="1"/>
        <end position="34"/>
    </location>
</feature>
<name>A0A128EML8_9BACT</name>
<dbReference type="SUPFAM" id="SSF53850">
    <property type="entry name" value="Periplasmic binding protein-like II"/>
    <property type="match status" value="1"/>
</dbReference>
<proteinExistence type="inferred from homology"/>
<keyword evidence="3 5" id="KW-0732">Signal</keyword>
<dbReference type="SMR" id="A0A128EML8"/>
<dbReference type="AlphaFoldDB" id="A0A128EML8"/>
<comment type="similarity">
    <text evidence="2 4">Belongs to the bacterial solute-binding protein 3 family.</text>
</comment>
<gene>
    <name evidence="7" type="primary">peb1A_3</name>
    <name evidence="7" type="ORF">ERS672216_00621</name>
</gene>
<dbReference type="GO" id="GO:0030313">
    <property type="term" value="C:cell envelope"/>
    <property type="evidence" value="ECO:0007669"/>
    <property type="project" value="UniProtKB-SubCell"/>
</dbReference>
<dbReference type="Gene3D" id="3.40.190.10">
    <property type="entry name" value="Periplasmic binding protein-like II"/>
    <property type="match status" value="2"/>
</dbReference>
<dbReference type="Pfam" id="PF00497">
    <property type="entry name" value="SBP_bac_3"/>
    <property type="match status" value="1"/>
</dbReference>